<dbReference type="PANTHER" id="PTHR33703:SF16">
    <property type="entry name" value="OS05G0342100 PROTEIN"/>
    <property type="match status" value="1"/>
</dbReference>
<gene>
    <name evidence="1" type="ORF">Ahy_B04g071253</name>
</gene>
<reference evidence="1 2" key="1">
    <citation type="submission" date="2019-01" db="EMBL/GenBank/DDBJ databases">
        <title>Sequencing of cultivated peanut Arachis hypogaea provides insights into genome evolution and oil improvement.</title>
        <authorList>
            <person name="Chen X."/>
        </authorList>
    </citation>
    <scope>NUCLEOTIDE SEQUENCE [LARGE SCALE GENOMIC DNA]</scope>
    <source>
        <strain evidence="2">cv. Fuhuasheng</strain>
        <tissue evidence="1">Leaves</tissue>
    </source>
</reference>
<dbReference type="AlphaFoldDB" id="A0A444ZKB9"/>
<protein>
    <recommendedName>
        <fullName evidence="3">Wound-induced protein 1</fullName>
    </recommendedName>
</protein>
<keyword evidence="2" id="KW-1185">Reference proteome</keyword>
<dbReference type="Pfam" id="PF07107">
    <property type="entry name" value="WI12"/>
    <property type="match status" value="1"/>
</dbReference>
<comment type="caution">
    <text evidence="1">The sequence shown here is derived from an EMBL/GenBank/DDBJ whole genome shotgun (WGS) entry which is preliminary data.</text>
</comment>
<evidence type="ECO:0000313" key="2">
    <source>
        <dbReference type="Proteomes" id="UP000289738"/>
    </source>
</evidence>
<dbReference type="PANTHER" id="PTHR33703">
    <property type="entry name" value="OS07G0691300 PROTEIN"/>
    <property type="match status" value="1"/>
</dbReference>
<accession>A0A444ZKB9</accession>
<name>A0A444ZKB9_ARAHY</name>
<dbReference type="Gene3D" id="3.10.450.50">
    <property type="match status" value="1"/>
</dbReference>
<evidence type="ECO:0008006" key="3">
    <source>
        <dbReference type="Google" id="ProtNLM"/>
    </source>
</evidence>
<dbReference type="SUPFAM" id="SSF54427">
    <property type="entry name" value="NTF2-like"/>
    <property type="match status" value="1"/>
</dbReference>
<dbReference type="InterPro" id="IPR009798">
    <property type="entry name" value="Wun1-like"/>
</dbReference>
<proteinExistence type="predicted"/>
<sequence>MWQHQSLQNTGSDRIFQNTLAFQIHNKAIVELLYKALLGEVKKMDMVSKLVASDLEWWFHGPPHCQHMMRLLTGEKPHNNGFRFEPRSVTAIGDCVIAEGWEGKAYWVHVWKLKNGLITQFREYFNTWLVVRDLRPPAWEDERHDSNTLWQSQPRDLYRRSLPGLLLAI</sequence>
<dbReference type="Proteomes" id="UP000289738">
    <property type="component" value="Chromosome B04"/>
</dbReference>
<dbReference type="InterPro" id="IPR032710">
    <property type="entry name" value="NTF2-like_dom_sf"/>
</dbReference>
<organism evidence="1 2">
    <name type="scientific">Arachis hypogaea</name>
    <name type="common">Peanut</name>
    <dbReference type="NCBI Taxonomy" id="3818"/>
    <lineage>
        <taxon>Eukaryota</taxon>
        <taxon>Viridiplantae</taxon>
        <taxon>Streptophyta</taxon>
        <taxon>Embryophyta</taxon>
        <taxon>Tracheophyta</taxon>
        <taxon>Spermatophyta</taxon>
        <taxon>Magnoliopsida</taxon>
        <taxon>eudicotyledons</taxon>
        <taxon>Gunneridae</taxon>
        <taxon>Pentapetalae</taxon>
        <taxon>rosids</taxon>
        <taxon>fabids</taxon>
        <taxon>Fabales</taxon>
        <taxon>Fabaceae</taxon>
        <taxon>Papilionoideae</taxon>
        <taxon>50 kb inversion clade</taxon>
        <taxon>dalbergioids sensu lato</taxon>
        <taxon>Dalbergieae</taxon>
        <taxon>Pterocarpus clade</taxon>
        <taxon>Arachis</taxon>
    </lineage>
</organism>
<dbReference type="STRING" id="3818.A0A444ZKB9"/>
<evidence type="ECO:0000313" key="1">
    <source>
        <dbReference type="EMBL" id="RYR14618.1"/>
    </source>
</evidence>
<dbReference type="EMBL" id="SDMP01000014">
    <property type="protein sequence ID" value="RYR14618.1"/>
    <property type="molecule type" value="Genomic_DNA"/>
</dbReference>